<feature type="repeat" description="TPR" evidence="4">
    <location>
        <begin position="79"/>
        <end position="112"/>
    </location>
</feature>
<dbReference type="Pfam" id="PF00226">
    <property type="entry name" value="DnaJ"/>
    <property type="match status" value="1"/>
</dbReference>
<dbReference type="Pfam" id="PF13414">
    <property type="entry name" value="TPR_11"/>
    <property type="match status" value="1"/>
</dbReference>
<protein>
    <submittedName>
        <fullName evidence="6">DnaJ-like protein</fullName>
    </submittedName>
</protein>
<dbReference type="InterPro" id="IPR019734">
    <property type="entry name" value="TPR_rpt"/>
</dbReference>
<dbReference type="InterPro" id="IPR013105">
    <property type="entry name" value="TPR_2"/>
</dbReference>
<dbReference type="SMART" id="SM00271">
    <property type="entry name" value="DnaJ"/>
    <property type="match status" value="1"/>
</dbReference>
<dbReference type="PANTHER" id="PTHR44145:SF3">
    <property type="entry name" value="DNAJ HOMOLOG SUBFAMILY A MEMBER 3, MITOCHONDRIAL"/>
    <property type="match status" value="1"/>
</dbReference>
<dbReference type="InterPro" id="IPR001623">
    <property type="entry name" value="DnaJ_domain"/>
</dbReference>
<dbReference type="PANTHER" id="PTHR44145">
    <property type="entry name" value="DNAJ HOMOLOG SUBFAMILY A MEMBER 3, MITOCHONDRIAL"/>
    <property type="match status" value="1"/>
</dbReference>
<evidence type="ECO:0000256" key="3">
    <source>
        <dbReference type="ARBA" id="ARBA00023186"/>
    </source>
</evidence>
<dbReference type="AlphaFoldDB" id="A4QMM2"/>
<feature type="repeat" description="TPR" evidence="4">
    <location>
        <begin position="147"/>
        <end position="180"/>
    </location>
</feature>
<dbReference type="SUPFAM" id="SSF48452">
    <property type="entry name" value="TPR-like"/>
    <property type="match status" value="1"/>
</dbReference>
<dbReference type="InterPro" id="IPR036869">
    <property type="entry name" value="J_dom_sf"/>
</dbReference>
<proteinExistence type="predicted"/>
<dbReference type="PRINTS" id="PR00625">
    <property type="entry name" value="JDOMAIN"/>
</dbReference>
<sequence length="335" mass="37677">MKNYYEILQIPRNASNNQIKAAFRRLARQYHPDYNPNDPEAVTKFREIEQAYRVLSDKDKRKEYDRSLSPEIPTFQRSAEDFYQQGWHYAQEKNYQLAIAFYQQAIAINPQFWQAYLQRAEVYYHNQQDRQVSSDCRQVLQLKPDCSQAYYYLGLSRQRLGYTQSSLEAYGKAIAIDQNNPQFYYQRGLALDGKLIAFGNSDLWDGDICPHIPAAGIICHDGGISMSQSGHYLFGDVWTGTLSSGVAWSEPNLGPLGSVPVTIGSSYGTNVTWIRYGSDFGPGFNGPVAFRPLYGISSVLTVPTPTATTPEPSSLLGFITLGGLMLGGTVRKARK</sequence>
<accession>A4QMM2</accession>
<dbReference type="SUPFAM" id="SSF46565">
    <property type="entry name" value="Chaperone J-domain"/>
    <property type="match status" value="1"/>
</dbReference>
<dbReference type="InterPro" id="IPR013424">
    <property type="entry name" value="Ice-binding_C"/>
</dbReference>
<dbReference type="Pfam" id="PF07719">
    <property type="entry name" value="TPR_2"/>
    <property type="match status" value="1"/>
</dbReference>
<evidence type="ECO:0000256" key="1">
    <source>
        <dbReference type="ARBA" id="ARBA00022737"/>
    </source>
</evidence>
<keyword evidence="2 4" id="KW-0802">TPR repeat</keyword>
<evidence type="ECO:0000259" key="5">
    <source>
        <dbReference type="PROSITE" id="PS50076"/>
    </source>
</evidence>
<keyword evidence="1" id="KW-0677">Repeat</keyword>
<reference evidence="6" key="1">
    <citation type="journal article" date="2006" name="FEMS Microbiol. Lett.">
        <title>Identification of a Ferric uptake regulator from Microcystis aeruginosa PCC7806.</title>
        <authorList>
            <person name="Martin-Luna B."/>
            <person name="Hernandez J.A."/>
            <person name="Bes M.T."/>
            <person name="Fillat M.F."/>
            <person name="Peleato M.L."/>
        </authorList>
    </citation>
    <scope>NUCLEOTIDE SEQUENCE</scope>
    <source>
        <strain evidence="6">PCC 7806</strain>
    </source>
</reference>
<evidence type="ECO:0000256" key="4">
    <source>
        <dbReference type="PROSITE-ProRule" id="PRU00339"/>
    </source>
</evidence>
<evidence type="ECO:0000256" key="2">
    <source>
        <dbReference type="ARBA" id="ARBA00022803"/>
    </source>
</evidence>
<dbReference type="Gene3D" id="1.25.40.10">
    <property type="entry name" value="Tetratricopeptide repeat domain"/>
    <property type="match status" value="1"/>
</dbReference>
<evidence type="ECO:0000313" key="6">
    <source>
        <dbReference type="EMBL" id="ABO72631.1"/>
    </source>
</evidence>
<dbReference type="NCBIfam" id="TIGR02595">
    <property type="entry name" value="PEP_CTERM"/>
    <property type="match status" value="1"/>
</dbReference>
<organism evidence="6">
    <name type="scientific">Microcystis aeruginosa (strain PCC 7806)</name>
    <dbReference type="NCBI Taxonomy" id="267872"/>
    <lineage>
        <taxon>Bacteria</taxon>
        <taxon>Bacillati</taxon>
        <taxon>Cyanobacteriota</taxon>
        <taxon>Cyanophyceae</taxon>
        <taxon>Oscillatoriophycideae</taxon>
        <taxon>Chroococcales</taxon>
        <taxon>Microcystaceae</taxon>
        <taxon>Microcystis</taxon>
    </lineage>
</organism>
<dbReference type="CDD" id="cd06257">
    <property type="entry name" value="DnaJ"/>
    <property type="match status" value="1"/>
</dbReference>
<feature type="domain" description="J" evidence="5">
    <location>
        <begin position="3"/>
        <end position="68"/>
    </location>
</feature>
<dbReference type="EMBL" id="AY641528">
    <property type="protein sequence ID" value="ABO72631.1"/>
    <property type="molecule type" value="Genomic_DNA"/>
</dbReference>
<reference evidence="6" key="2">
    <citation type="submission" date="2007-02" db="EMBL/GenBank/DDBJ databases">
        <authorList>
            <person name="Martin B."/>
            <person name="Hernandez J.A."/>
            <person name="Bes M.T."/>
            <person name="Fillat M."/>
            <person name="Peleato M.L."/>
        </authorList>
    </citation>
    <scope>NUCLEOTIDE SEQUENCE</scope>
    <source>
        <strain evidence="6">PCC 7806</strain>
    </source>
</reference>
<dbReference type="InterPro" id="IPR051938">
    <property type="entry name" value="Apopto_cytoskel_mod"/>
</dbReference>
<dbReference type="PROSITE" id="PS50076">
    <property type="entry name" value="DNAJ_2"/>
    <property type="match status" value="1"/>
</dbReference>
<keyword evidence="3" id="KW-0143">Chaperone</keyword>
<dbReference type="InterPro" id="IPR011990">
    <property type="entry name" value="TPR-like_helical_dom_sf"/>
</dbReference>
<dbReference type="PROSITE" id="PS50005">
    <property type="entry name" value="TPR"/>
    <property type="match status" value="2"/>
</dbReference>
<dbReference type="SMART" id="SM00028">
    <property type="entry name" value="TPR"/>
    <property type="match status" value="3"/>
</dbReference>
<name>A4QMM2_MICA7</name>
<dbReference type="Gene3D" id="1.10.287.110">
    <property type="entry name" value="DnaJ domain"/>
    <property type="match status" value="1"/>
</dbReference>